<dbReference type="PANTHER" id="PTHR23026">
    <property type="entry name" value="NADPH NITROREDUCTASE"/>
    <property type="match status" value="1"/>
</dbReference>
<evidence type="ECO:0000256" key="1">
    <source>
        <dbReference type="ARBA" id="ARBA00022630"/>
    </source>
</evidence>
<dbReference type="PANTHER" id="PTHR23026:SF90">
    <property type="entry name" value="IODOTYROSINE DEIODINASE 1"/>
    <property type="match status" value="1"/>
</dbReference>
<dbReference type="InterPro" id="IPR050627">
    <property type="entry name" value="Nitroreductase/BluB"/>
</dbReference>
<gene>
    <name evidence="4" type="ORF">Aru02nite_64580</name>
</gene>
<proteinExistence type="predicted"/>
<protein>
    <submittedName>
        <fullName evidence="4">NAD(P)H nitroreductase</fullName>
    </submittedName>
</protein>
<dbReference type="SUPFAM" id="SSF55469">
    <property type="entry name" value="FMN-dependent nitroreductase-like"/>
    <property type="match status" value="2"/>
</dbReference>
<dbReference type="Proteomes" id="UP000612808">
    <property type="component" value="Unassembled WGS sequence"/>
</dbReference>
<evidence type="ECO:0000256" key="3">
    <source>
        <dbReference type="ARBA" id="ARBA00023002"/>
    </source>
</evidence>
<dbReference type="AlphaFoldDB" id="A0A8J3NH43"/>
<name>A0A8J3NH43_9ACTN</name>
<organism evidence="4 5">
    <name type="scientific">Actinocatenispora rupis</name>
    <dbReference type="NCBI Taxonomy" id="519421"/>
    <lineage>
        <taxon>Bacteria</taxon>
        <taxon>Bacillati</taxon>
        <taxon>Actinomycetota</taxon>
        <taxon>Actinomycetes</taxon>
        <taxon>Micromonosporales</taxon>
        <taxon>Micromonosporaceae</taxon>
        <taxon>Actinocatenispora</taxon>
    </lineage>
</organism>
<dbReference type="InterPro" id="IPR000415">
    <property type="entry name" value="Nitroreductase-like"/>
</dbReference>
<sequence length="329" mass="34948">MFSPMVDPELVAPNGPPEEALARAVTAALRAPSVFNTQPWHWRLHDGVAELWADRDRQLATVDPDGRLLVLSCGVALHHARIAVAAAGRHPVVTRFPDPGHAGPLAELRIGGPYEPADEERRAYAAIAARHTDRRPYAAETDIPRETLALLRDAAESAGAHLHVLRDDQVPELTVAAAGASMTETADPAYSEELNVWTHRPSPAGDGVPVETAVRPVPRRVPVRDFAPGADGLAPGGGTDRHARYAVVFTDADDVRAWLAAGEATSAVLLAATVHGLATNPVSDVVETPVARDRLAALLARIGHPQLVVRLGRGTPAQPVPRTPRRAGP</sequence>
<evidence type="ECO:0000313" key="4">
    <source>
        <dbReference type="EMBL" id="GID15569.1"/>
    </source>
</evidence>
<evidence type="ECO:0000313" key="5">
    <source>
        <dbReference type="Proteomes" id="UP000612808"/>
    </source>
</evidence>
<keyword evidence="2" id="KW-0288">FMN</keyword>
<keyword evidence="1" id="KW-0285">Flavoprotein</keyword>
<comment type="caution">
    <text evidence="4">The sequence shown here is derived from an EMBL/GenBank/DDBJ whole genome shotgun (WGS) entry which is preliminary data.</text>
</comment>
<dbReference type="NCBIfam" id="NF047509">
    <property type="entry name" value="Rv3131_FMN_oxido"/>
    <property type="match status" value="1"/>
</dbReference>
<keyword evidence="3" id="KW-0560">Oxidoreductase</keyword>
<keyword evidence="5" id="KW-1185">Reference proteome</keyword>
<dbReference type="GO" id="GO:0016491">
    <property type="term" value="F:oxidoreductase activity"/>
    <property type="evidence" value="ECO:0007669"/>
    <property type="project" value="UniProtKB-KW"/>
</dbReference>
<reference evidence="4" key="1">
    <citation type="submission" date="2021-01" db="EMBL/GenBank/DDBJ databases">
        <title>Whole genome shotgun sequence of Actinocatenispora rupis NBRC 107355.</title>
        <authorList>
            <person name="Komaki H."/>
            <person name="Tamura T."/>
        </authorList>
    </citation>
    <scope>NUCLEOTIDE SEQUENCE</scope>
    <source>
        <strain evidence="4">NBRC 107355</strain>
    </source>
</reference>
<dbReference type="Gene3D" id="3.40.109.10">
    <property type="entry name" value="NADH Oxidase"/>
    <property type="match status" value="2"/>
</dbReference>
<dbReference type="EMBL" id="BOMB01000044">
    <property type="protein sequence ID" value="GID15569.1"/>
    <property type="molecule type" value="Genomic_DNA"/>
</dbReference>
<evidence type="ECO:0000256" key="2">
    <source>
        <dbReference type="ARBA" id="ARBA00022643"/>
    </source>
</evidence>
<accession>A0A8J3NH43</accession>